<comment type="caution">
    <text evidence="2">The sequence shown here is derived from an EMBL/GenBank/DDBJ whole genome shotgun (WGS) entry which is preliminary data.</text>
</comment>
<dbReference type="OrthoDB" id="1867629at2759"/>
<evidence type="ECO:0000313" key="2">
    <source>
        <dbReference type="EMBL" id="GAV79656.1"/>
    </source>
</evidence>
<evidence type="ECO:0000313" key="3">
    <source>
        <dbReference type="Proteomes" id="UP000187406"/>
    </source>
</evidence>
<feature type="domain" description="F-box associated beta-propeller type 1" evidence="1">
    <location>
        <begin position="47"/>
        <end position="140"/>
    </location>
</feature>
<gene>
    <name evidence="2" type="ORF">CFOL_v3_23120</name>
</gene>
<dbReference type="InParanoid" id="A0A1Q3CHD7"/>
<dbReference type="PANTHER" id="PTHR31672:SF13">
    <property type="entry name" value="F-BOX PROTEIN CPR30-LIKE"/>
    <property type="match status" value="1"/>
</dbReference>
<organism evidence="2 3">
    <name type="scientific">Cephalotus follicularis</name>
    <name type="common">Albany pitcher plant</name>
    <dbReference type="NCBI Taxonomy" id="3775"/>
    <lineage>
        <taxon>Eukaryota</taxon>
        <taxon>Viridiplantae</taxon>
        <taxon>Streptophyta</taxon>
        <taxon>Embryophyta</taxon>
        <taxon>Tracheophyta</taxon>
        <taxon>Spermatophyta</taxon>
        <taxon>Magnoliopsida</taxon>
        <taxon>eudicotyledons</taxon>
        <taxon>Gunneridae</taxon>
        <taxon>Pentapetalae</taxon>
        <taxon>rosids</taxon>
        <taxon>fabids</taxon>
        <taxon>Oxalidales</taxon>
        <taxon>Cephalotaceae</taxon>
        <taxon>Cephalotus</taxon>
    </lineage>
</organism>
<name>A0A1Q3CHD7_CEPFO</name>
<dbReference type="InterPro" id="IPR006527">
    <property type="entry name" value="F-box-assoc_dom_typ1"/>
</dbReference>
<dbReference type="Pfam" id="PF07734">
    <property type="entry name" value="FBA_1"/>
    <property type="match status" value="1"/>
</dbReference>
<dbReference type="AlphaFoldDB" id="A0A1Q3CHD7"/>
<dbReference type="InterPro" id="IPR050796">
    <property type="entry name" value="SCF_F-box_component"/>
</dbReference>
<accession>A0A1Q3CHD7</accession>
<proteinExistence type="predicted"/>
<keyword evidence="3" id="KW-1185">Reference proteome</keyword>
<dbReference type="EMBL" id="BDDD01002016">
    <property type="protein sequence ID" value="GAV79656.1"/>
    <property type="molecule type" value="Genomic_DNA"/>
</dbReference>
<feature type="non-terminal residue" evidence="2">
    <location>
        <position position="1"/>
    </location>
</feature>
<dbReference type="PANTHER" id="PTHR31672">
    <property type="entry name" value="BNACNNG10540D PROTEIN"/>
    <property type="match status" value="1"/>
</dbReference>
<protein>
    <recommendedName>
        <fullName evidence="1">F-box associated beta-propeller type 1 domain-containing protein</fullName>
    </recommendedName>
</protein>
<reference evidence="3" key="1">
    <citation type="submission" date="2016-04" db="EMBL/GenBank/DDBJ databases">
        <title>Cephalotus genome sequencing.</title>
        <authorList>
            <person name="Fukushima K."/>
            <person name="Hasebe M."/>
            <person name="Fang X."/>
        </authorList>
    </citation>
    <scope>NUCLEOTIDE SEQUENCE [LARGE SCALE GENOMIC DNA]</scope>
    <source>
        <strain evidence="3">cv. St1</strain>
    </source>
</reference>
<sequence length="141" mass="16700">FRRVSKSRCSLLQTPLFKTQHYLKQTSLSDTNNNHANLSMFLYRPIYDHNVHLSMLDHTLTLKQDIHLLFPIRDVCYCNGLICFWNENMMTLWNLATREFKLLPEYNVQPPCIPKLKVDVFHHITQIGFDSKTNDYKVLSI</sequence>
<dbReference type="Proteomes" id="UP000187406">
    <property type="component" value="Unassembled WGS sequence"/>
</dbReference>
<evidence type="ECO:0000259" key="1">
    <source>
        <dbReference type="Pfam" id="PF07734"/>
    </source>
</evidence>